<keyword evidence="4" id="KW-1185">Reference proteome</keyword>
<organism evidence="3 4">
    <name type="scientific">Carpediemonas membranifera</name>
    <dbReference type="NCBI Taxonomy" id="201153"/>
    <lineage>
        <taxon>Eukaryota</taxon>
        <taxon>Metamonada</taxon>
        <taxon>Carpediemonas-like organisms</taxon>
        <taxon>Carpediemonas</taxon>
    </lineage>
</organism>
<dbReference type="InterPro" id="IPR011010">
    <property type="entry name" value="DNA_brk_join_enz"/>
</dbReference>
<dbReference type="PANTHER" id="PTHR33050">
    <property type="entry name" value="REVERSE TRANSCRIPTASE DOMAIN-CONTAINING PROTEIN"/>
    <property type="match status" value="1"/>
</dbReference>
<sequence length="731" mass="78421">MPQIVRFLQNLGLILNIKKSQLDPATVTVFLGMLIDSARRTIRVESNKAHKYSSRITDALARGSSAAEWKRLTGNLSFASSAVPEGRLWLRHLQSWGARGVASSQDPRGAAKCARPLAEASQQPYSTSPERATFPLGHFQQPRRYDSLRCFEIRGRSRHQHRWSEEDDLCTNKHQQGPSYNGAGVLRCNGGHQLRAAGDSGLGPGDPRILGLYGGCGVAQQAGLVPMPSSSHCRAPSHPPAPESQRTATQGGARERAPECTPGSAVTAQQGRLGHATGGPRPYHRLLGASTGGRHSTGRQDAADRGKPAHAPYSRAGWSLIPVGGPQSLRSTPVGPHPGHSIEAGLHHHPLTGRGSLQLVINGSSARAGHSFGRDPRPQALNATQAVLPPPSGLIRWDRATEDGTGRWHGQTDGSRVPAEAFNTLVGHPRLGGLSDSYKRHIAGTLVTFVDLASTTPTVEQVATWVRQQRASCSETTIMRKAQLIITHGPDILGIQLPEHFRPAIKEAAKGAAGKPIGQAPPIRLPLFHKALSEAAASGPLPKTWVQAFAFSLVAYSTTSRPGEIFGLTGGDVKPAGARGITIRIQATKTGRSNVLKLVPDVRGHPLSPARWLARHIQNLPQSDLNESIWRAPRVDGSLSSTPISFDLLGDYMAGVFHRVSIRAHGLRRGSAADLVLAGVSPYVVAAKGTWADINSMLRYIDDTMRLDRATSAKCFTPHMAQGLPDKIEFE</sequence>
<evidence type="ECO:0000256" key="2">
    <source>
        <dbReference type="SAM" id="MobiDB-lite"/>
    </source>
</evidence>
<gene>
    <name evidence="3" type="ORF">J8273_8192</name>
</gene>
<dbReference type="Gene3D" id="1.10.443.10">
    <property type="entry name" value="Intergrase catalytic core"/>
    <property type="match status" value="1"/>
</dbReference>
<dbReference type="EMBL" id="JAHDYR010000066">
    <property type="protein sequence ID" value="KAG9390152.1"/>
    <property type="molecule type" value="Genomic_DNA"/>
</dbReference>
<dbReference type="CDD" id="cd00397">
    <property type="entry name" value="DNA_BRE_C"/>
    <property type="match status" value="1"/>
</dbReference>
<dbReference type="Proteomes" id="UP000717585">
    <property type="component" value="Unassembled WGS sequence"/>
</dbReference>
<evidence type="ECO:0000313" key="3">
    <source>
        <dbReference type="EMBL" id="KAG9390152.1"/>
    </source>
</evidence>
<evidence type="ECO:0000313" key="4">
    <source>
        <dbReference type="Proteomes" id="UP000717585"/>
    </source>
</evidence>
<dbReference type="InterPro" id="IPR052055">
    <property type="entry name" value="Hepadnavirus_pol/RT"/>
</dbReference>
<comment type="caution">
    <text evidence="3">The sequence shown here is derived from an EMBL/GenBank/DDBJ whole genome shotgun (WGS) entry which is preliminary data.</text>
</comment>
<dbReference type="GO" id="GO:0015074">
    <property type="term" value="P:DNA integration"/>
    <property type="evidence" value="ECO:0007669"/>
    <property type="project" value="InterPro"/>
</dbReference>
<dbReference type="GO" id="GO:0003677">
    <property type="term" value="F:DNA binding"/>
    <property type="evidence" value="ECO:0007669"/>
    <property type="project" value="InterPro"/>
</dbReference>
<keyword evidence="1" id="KW-0233">DNA recombination</keyword>
<dbReference type="PANTHER" id="PTHR33050:SF7">
    <property type="entry name" value="RIBONUCLEASE H"/>
    <property type="match status" value="1"/>
</dbReference>
<evidence type="ECO:0000256" key="1">
    <source>
        <dbReference type="ARBA" id="ARBA00023172"/>
    </source>
</evidence>
<dbReference type="GO" id="GO:0006310">
    <property type="term" value="P:DNA recombination"/>
    <property type="evidence" value="ECO:0007669"/>
    <property type="project" value="UniProtKB-KW"/>
</dbReference>
<accession>A0A8J6B063</accession>
<dbReference type="AlphaFoldDB" id="A0A8J6B063"/>
<proteinExistence type="predicted"/>
<evidence type="ECO:0008006" key="5">
    <source>
        <dbReference type="Google" id="ProtNLM"/>
    </source>
</evidence>
<protein>
    <recommendedName>
        <fullName evidence="5">Phage integrase family protein</fullName>
    </recommendedName>
</protein>
<dbReference type="SUPFAM" id="SSF56349">
    <property type="entry name" value="DNA breaking-rejoining enzymes"/>
    <property type="match status" value="1"/>
</dbReference>
<name>A0A8J6B063_9EUKA</name>
<reference evidence="3" key="1">
    <citation type="submission" date="2021-05" db="EMBL/GenBank/DDBJ databases">
        <title>A free-living protist that lacks canonical eukaryotic 1 DNA replication and segregation systems.</title>
        <authorList>
            <person name="Salas-Leiva D.E."/>
            <person name="Tromer E.C."/>
            <person name="Curtis B.A."/>
            <person name="Jerlstrom-Hultqvist J."/>
            <person name="Kolisko M."/>
            <person name="Yi Z."/>
            <person name="Salas-Leiva J.S."/>
            <person name="Gallot-Lavallee L."/>
            <person name="Kops G.J.P.L."/>
            <person name="Archibald J.M."/>
            <person name="Simpson A.G.B."/>
            <person name="Roger A.J."/>
        </authorList>
    </citation>
    <scope>NUCLEOTIDE SEQUENCE</scope>
    <source>
        <strain evidence="3">BICM</strain>
    </source>
</reference>
<feature type="region of interest" description="Disordered" evidence="2">
    <location>
        <begin position="227"/>
        <end position="315"/>
    </location>
</feature>
<dbReference type="OrthoDB" id="2506773at2759"/>
<dbReference type="InterPro" id="IPR013762">
    <property type="entry name" value="Integrase-like_cat_sf"/>
</dbReference>